<dbReference type="InParanoid" id="B8C9J6"/>
<keyword evidence="3" id="KW-1185">Reference proteome</keyword>
<dbReference type="GeneID" id="7446860"/>
<accession>B8C9J6</accession>
<dbReference type="EMBL" id="CM000646">
    <property type="protein sequence ID" value="EED89871.1"/>
    <property type="molecule type" value="Genomic_DNA"/>
</dbReference>
<dbReference type="Proteomes" id="UP000001449">
    <property type="component" value="Chromosome 10"/>
</dbReference>
<gene>
    <name evidence="2" type="ORF">THAPSDRAFT_8459</name>
</gene>
<sequence length="490" mass="55328">MFDHAVIVSTITDEPTAIAYLTSHGILTDPKNYTCPYCSWTGSRVKSKKTPKSLKCNRSSCRKSLSLLQGTFFAKTKAPLHTVLHIAAYWMSLAQPTTVIKELKCSSATVTASYARFRRLIIASLGDLNRCDASYAHNHELLRLNIPKGARKVHYVDHMMVAMWRERHRDNLWGAFMDVLKIVKADDSGGGEGRQTSGMVVDGIMNNGFTLPLEVTADTAIDQDDDLPRTKNTQHSESRKRSHSDISETVLVVMETTALGEGGLFCYMANTEEKAIELLTEYGLLHRPKHVICSYCGYKGLRRKSKQHLKSLKCNRCNKSRSLTTGTFFHHTKVPIQTILQLAAYWLSMTPRQTIVKELKMSSATVTNFFRKFRCIIASSVDRGNEAEVAQACENENIHEHLSLARKISTWREANIDNLWEAFLVALGRCATNETHREKDYANAVWVDEKRRTACCKYNLKLSYKQKTRERQIRNAAAKIVAAGEVQKQG</sequence>
<reference evidence="2 3" key="2">
    <citation type="journal article" date="2008" name="Nature">
        <title>The Phaeodactylum genome reveals the evolutionary history of diatom genomes.</title>
        <authorList>
            <person name="Bowler C."/>
            <person name="Allen A.E."/>
            <person name="Badger J.H."/>
            <person name="Grimwood J."/>
            <person name="Jabbari K."/>
            <person name="Kuo A."/>
            <person name="Maheswari U."/>
            <person name="Martens C."/>
            <person name="Maumus F."/>
            <person name="Otillar R.P."/>
            <person name="Rayko E."/>
            <person name="Salamov A."/>
            <person name="Vandepoele K."/>
            <person name="Beszteri B."/>
            <person name="Gruber A."/>
            <person name="Heijde M."/>
            <person name="Katinka M."/>
            <person name="Mock T."/>
            <person name="Valentin K."/>
            <person name="Verret F."/>
            <person name="Berges J.A."/>
            <person name="Brownlee C."/>
            <person name="Cadoret J.P."/>
            <person name="Chiovitti A."/>
            <person name="Choi C.J."/>
            <person name="Coesel S."/>
            <person name="De Martino A."/>
            <person name="Detter J.C."/>
            <person name="Durkin C."/>
            <person name="Falciatore A."/>
            <person name="Fournet J."/>
            <person name="Haruta M."/>
            <person name="Huysman M.J."/>
            <person name="Jenkins B.D."/>
            <person name="Jiroutova K."/>
            <person name="Jorgensen R.E."/>
            <person name="Joubert Y."/>
            <person name="Kaplan A."/>
            <person name="Kroger N."/>
            <person name="Kroth P.G."/>
            <person name="La Roche J."/>
            <person name="Lindquist E."/>
            <person name="Lommer M."/>
            <person name="Martin-Jezequel V."/>
            <person name="Lopez P.J."/>
            <person name="Lucas S."/>
            <person name="Mangogna M."/>
            <person name="McGinnis K."/>
            <person name="Medlin L.K."/>
            <person name="Montsant A."/>
            <person name="Oudot-Le Secq M.P."/>
            <person name="Napoli C."/>
            <person name="Obornik M."/>
            <person name="Parker M.S."/>
            <person name="Petit J.L."/>
            <person name="Porcel B.M."/>
            <person name="Poulsen N."/>
            <person name="Robison M."/>
            <person name="Rychlewski L."/>
            <person name="Rynearson T.A."/>
            <person name="Schmutz J."/>
            <person name="Shapiro H."/>
            <person name="Siaut M."/>
            <person name="Stanley M."/>
            <person name="Sussman M.R."/>
            <person name="Taylor A.R."/>
            <person name="Vardi A."/>
            <person name="von Dassow P."/>
            <person name="Vyverman W."/>
            <person name="Willis A."/>
            <person name="Wyrwicz L.S."/>
            <person name="Rokhsar D.S."/>
            <person name="Weissenbach J."/>
            <person name="Armbrust E.V."/>
            <person name="Green B.R."/>
            <person name="Van de Peer Y."/>
            <person name="Grigoriev I.V."/>
        </authorList>
    </citation>
    <scope>NUCLEOTIDE SEQUENCE [LARGE SCALE GENOMIC DNA]</scope>
    <source>
        <strain evidence="2 3">CCMP1335</strain>
    </source>
</reference>
<evidence type="ECO:0000313" key="3">
    <source>
        <dbReference type="Proteomes" id="UP000001449"/>
    </source>
</evidence>
<dbReference type="RefSeq" id="XP_002292675.1">
    <property type="nucleotide sequence ID" value="XM_002292639.1"/>
</dbReference>
<protein>
    <recommendedName>
        <fullName evidence="4">ISXO2-like transposase domain-containing protein</fullName>
    </recommendedName>
</protein>
<dbReference type="PaxDb" id="35128-Thaps8459"/>
<dbReference type="AlphaFoldDB" id="B8C9J6"/>
<evidence type="ECO:0008006" key="4">
    <source>
        <dbReference type="Google" id="ProtNLM"/>
    </source>
</evidence>
<feature type="region of interest" description="Disordered" evidence="1">
    <location>
        <begin position="222"/>
        <end position="243"/>
    </location>
</feature>
<organism evidence="2 3">
    <name type="scientific">Thalassiosira pseudonana</name>
    <name type="common">Marine diatom</name>
    <name type="synonym">Cyclotella nana</name>
    <dbReference type="NCBI Taxonomy" id="35128"/>
    <lineage>
        <taxon>Eukaryota</taxon>
        <taxon>Sar</taxon>
        <taxon>Stramenopiles</taxon>
        <taxon>Ochrophyta</taxon>
        <taxon>Bacillariophyta</taxon>
        <taxon>Coscinodiscophyceae</taxon>
        <taxon>Thalassiosirophycidae</taxon>
        <taxon>Thalassiosirales</taxon>
        <taxon>Thalassiosiraceae</taxon>
        <taxon>Thalassiosira</taxon>
    </lineage>
</organism>
<feature type="compositionally biased region" description="Basic and acidic residues" evidence="1">
    <location>
        <begin position="226"/>
        <end position="243"/>
    </location>
</feature>
<dbReference type="KEGG" id="tps:THAPSDRAFT_8459"/>
<name>B8C9J6_THAPS</name>
<dbReference type="HOGENOM" id="CLU_557256_0_0_1"/>
<proteinExistence type="predicted"/>
<evidence type="ECO:0000256" key="1">
    <source>
        <dbReference type="SAM" id="MobiDB-lite"/>
    </source>
</evidence>
<evidence type="ECO:0000313" key="2">
    <source>
        <dbReference type="EMBL" id="EED89871.1"/>
    </source>
</evidence>
<reference evidence="2 3" key="1">
    <citation type="journal article" date="2004" name="Science">
        <title>The genome of the diatom Thalassiosira pseudonana: ecology, evolution, and metabolism.</title>
        <authorList>
            <person name="Armbrust E.V."/>
            <person name="Berges J.A."/>
            <person name="Bowler C."/>
            <person name="Green B.R."/>
            <person name="Martinez D."/>
            <person name="Putnam N.H."/>
            <person name="Zhou S."/>
            <person name="Allen A.E."/>
            <person name="Apt K.E."/>
            <person name="Bechner M."/>
            <person name="Brzezinski M.A."/>
            <person name="Chaal B.K."/>
            <person name="Chiovitti A."/>
            <person name="Davis A.K."/>
            <person name="Demarest M.S."/>
            <person name="Detter J.C."/>
            <person name="Glavina T."/>
            <person name="Goodstein D."/>
            <person name="Hadi M.Z."/>
            <person name="Hellsten U."/>
            <person name="Hildebrand M."/>
            <person name="Jenkins B.D."/>
            <person name="Jurka J."/>
            <person name="Kapitonov V.V."/>
            <person name="Kroger N."/>
            <person name="Lau W.W."/>
            <person name="Lane T.W."/>
            <person name="Larimer F.W."/>
            <person name="Lippmeier J.C."/>
            <person name="Lucas S."/>
            <person name="Medina M."/>
            <person name="Montsant A."/>
            <person name="Obornik M."/>
            <person name="Parker M.S."/>
            <person name="Palenik B."/>
            <person name="Pazour G.J."/>
            <person name="Richardson P.M."/>
            <person name="Rynearson T.A."/>
            <person name="Saito M.A."/>
            <person name="Schwartz D.C."/>
            <person name="Thamatrakoln K."/>
            <person name="Valentin K."/>
            <person name="Vardi A."/>
            <person name="Wilkerson F.P."/>
            <person name="Rokhsar D.S."/>
        </authorList>
    </citation>
    <scope>NUCLEOTIDE SEQUENCE [LARGE SCALE GENOMIC DNA]</scope>
    <source>
        <strain evidence="2 3">CCMP1335</strain>
    </source>
</reference>